<dbReference type="Proteomes" id="UP000271339">
    <property type="component" value="Unassembled WGS sequence"/>
</dbReference>
<dbReference type="InterPro" id="IPR049355">
    <property type="entry name" value="Formyl_trans-like_C"/>
</dbReference>
<dbReference type="SUPFAM" id="SSF53328">
    <property type="entry name" value="Formyltransferase"/>
    <property type="match status" value="1"/>
</dbReference>
<dbReference type="Pfam" id="PF21553">
    <property type="entry name" value="Formyl_trans_C_2"/>
    <property type="match status" value="1"/>
</dbReference>
<dbReference type="OrthoDB" id="9802815at2"/>
<feature type="domain" description="Formyl transferase N-terminal" evidence="1">
    <location>
        <begin position="36"/>
        <end position="121"/>
    </location>
</feature>
<sequence length="227" mass="26445">MEKTFIVLSEKKWHKQVYAALKLKFGEFKWVLIDQKEEFNLVNLENLKPEKIFIPHWSYIIPASIYENYECIVFHMTDLPYGRGGSPLQNLIVRGKTETKISALRVEKGLDTGDIYLKKPLSLSGTAEEIFIRSSSIIEQMIEEIVSENPSPKKQEGEIVLFQRRKPEESNIESISETKEVYDYIRMLDCEGYPNAYLENESFKFEFFNATESSNNEIIANVRIIKK</sequence>
<dbReference type="Gene3D" id="3.40.50.170">
    <property type="entry name" value="Formyl transferase, N-terminal domain"/>
    <property type="match status" value="1"/>
</dbReference>
<dbReference type="Pfam" id="PF00551">
    <property type="entry name" value="Formyl_trans_N"/>
    <property type="match status" value="1"/>
</dbReference>
<name>A0A3L9YZB4_9FLAO</name>
<dbReference type="Gene3D" id="3.10.25.20">
    <property type="match status" value="1"/>
</dbReference>
<dbReference type="SUPFAM" id="SSF50486">
    <property type="entry name" value="FMT C-terminal domain-like"/>
    <property type="match status" value="1"/>
</dbReference>
<keyword evidence="4" id="KW-1185">Reference proteome</keyword>
<keyword evidence="3" id="KW-0808">Transferase</keyword>
<proteinExistence type="predicted"/>
<organism evidence="3 4">
    <name type="scientific">Ulvibacter antarcticus</name>
    <dbReference type="NCBI Taxonomy" id="442714"/>
    <lineage>
        <taxon>Bacteria</taxon>
        <taxon>Pseudomonadati</taxon>
        <taxon>Bacteroidota</taxon>
        <taxon>Flavobacteriia</taxon>
        <taxon>Flavobacteriales</taxon>
        <taxon>Flavobacteriaceae</taxon>
        <taxon>Ulvibacter</taxon>
    </lineage>
</organism>
<feature type="domain" description="Methionyl-tRNA formyltransferase-like C-terminal" evidence="2">
    <location>
        <begin position="167"/>
        <end position="225"/>
    </location>
</feature>
<evidence type="ECO:0000259" key="2">
    <source>
        <dbReference type="Pfam" id="PF21553"/>
    </source>
</evidence>
<dbReference type="GO" id="GO:0016740">
    <property type="term" value="F:transferase activity"/>
    <property type="evidence" value="ECO:0007669"/>
    <property type="project" value="UniProtKB-KW"/>
</dbReference>
<reference evidence="3 4" key="1">
    <citation type="submission" date="2018-10" db="EMBL/GenBank/DDBJ databases">
        <title>Genomic Encyclopedia of Archaeal and Bacterial Type Strains, Phase II (KMG-II): from individual species to whole genera.</title>
        <authorList>
            <person name="Goeker M."/>
        </authorList>
    </citation>
    <scope>NUCLEOTIDE SEQUENCE [LARGE SCALE GENOMIC DNA]</scope>
    <source>
        <strain evidence="3 4">DSM 23424</strain>
    </source>
</reference>
<comment type="caution">
    <text evidence="3">The sequence shown here is derived from an EMBL/GenBank/DDBJ whole genome shotgun (WGS) entry which is preliminary data.</text>
</comment>
<dbReference type="AlphaFoldDB" id="A0A3L9YZB4"/>
<evidence type="ECO:0000259" key="1">
    <source>
        <dbReference type="Pfam" id="PF00551"/>
    </source>
</evidence>
<protein>
    <submittedName>
        <fullName evidence="3">Methionyl-tRNA formyltransferase</fullName>
    </submittedName>
</protein>
<dbReference type="EMBL" id="REFC01000011">
    <property type="protein sequence ID" value="RMA65986.1"/>
    <property type="molecule type" value="Genomic_DNA"/>
</dbReference>
<dbReference type="InterPro" id="IPR011034">
    <property type="entry name" value="Formyl_transferase-like_C_sf"/>
</dbReference>
<evidence type="ECO:0000313" key="3">
    <source>
        <dbReference type="EMBL" id="RMA65986.1"/>
    </source>
</evidence>
<dbReference type="CDD" id="cd08821">
    <property type="entry name" value="FMT_core_like_1"/>
    <property type="match status" value="1"/>
</dbReference>
<dbReference type="InterPro" id="IPR002376">
    <property type="entry name" value="Formyl_transf_N"/>
</dbReference>
<dbReference type="InterPro" id="IPR036477">
    <property type="entry name" value="Formyl_transf_N_sf"/>
</dbReference>
<accession>A0A3L9YZB4</accession>
<gene>
    <name evidence="3" type="ORF">BXY75_0402</name>
</gene>
<evidence type="ECO:0000313" key="4">
    <source>
        <dbReference type="Proteomes" id="UP000271339"/>
    </source>
</evidence>
<dbReference type="RefSeq" id="WP_121906007.1">
    <property type="nucleotide sequence ID" value="NZ_REFC01000011.1"/>
</dbReference>